<proteinExistence type="predicted"/>
<keyword evidence="3" id="KW-1185">Reference proteome</keyword>
<sequence length="94" mass="10661">MFFLCAVAFSHPSLALSPILSSNYWSRFLVLSRFDSAAEPVTTSIKSDSSFFFRNDQSICWFVFVAWSPNRTVLFGINRPGANPLVIFARSDWT</sequence>
<feature type="chain" id="PRO_5020021799" description="Secreted protein" evidence="1">
    <location>
        <begin position="16"/>
        <end position="94"/>
    </location>
</feature>
<evidence type="ECO:0000313" key="3">
    <source>
        <dbReference type="Proteomes" id="UP000230066"/>
    </source>
</evidence>
<feature type="signal peptide" evidence="1">
    <location>
        <begin position="1"/>
        <end position="15"/>
    </location>
</feature>
<dbReference type="EMBL" id="JXXN02001614">
    <property type="protein sequence ID" value="THD24415.1"/>
    <property type="molecule type" value="Genomic_DNA"/>
</dbReference>
<name>A0A4E0RCY2_FASHE</name>
<evidence type="ECO:0000256" key="1">
    <source>
        <dbReference type="SAM" id="SignalP"/>
    </source>
</evidence>
<reference evidence="2" key="1">
    <citation type="submission" date="2019-03" db="EMBL/GenBank/DDBJ databases">
        <title>Improved annotation for the trematode Fasciola hepatica.</title>
        <authorList>
            <person name="Choi Y.-J."/>
            <person name="Martin J."/>
            <person name="Mitreva M."/>
        </authorList>
    </citation>
    <scope>NUCLEOTIDE SEQUENCE [LARGE SCALE GENOMIC DNA]</scope>
</reference>
<gene>
    <name evidence="2" type="ORF">D915_004706</name>
</gene>
<dbReference type="AlphaFoldDB" id="A0A4E0RCY2"/>
<evidence type="ECO:0000313" key="2">
    <source>
        <dbReference type="EMBL" id="THD24415.1"/>
    </source>
</evidence>
<comment type="caution">
    <text evidence="2">The sequence shown here is derived from an EMBL/GenBank/DDBJ whole genome shotgun (WGS) entry which is preliminary data.</text>
</comment>
<organism evidence="2 3">
    <name type="scientific">Fasciola hepatica</name>
    <name type="common">Liver fluke</name>
    <dbReference type="NCBI Taxonomy" id="6192"/>
    <lineage>
        <taxon>Eukaryota</taxon>
        <taxon>Metazoa</taxon>
        <taxon>Spiralia</taxon>
        <taxon>Lophotrochozoa</taxon>
        <taxon>Platyhelminthes</taxon>
        <taxon>Trematoda</taxon>
        <taxon>Digenea</taxon>
        <taxon>Plagiorchiida</taxon>
        <taxon>Echinostomata</taxon>
        <taxon>Echinostomatoidea</taxon>
        <taxon>Fasciolidae</taxon>
        <taxon>Fasciola</taxon>
    </lineage>
</organism>
<protein>
    <recommendedName>
        <fullName evidence="4">Secreted protein</fullName>
    </recommendedName>
</protein>
<evidence type="ECO:0008006" key="4">
    <source>
        <dbReference type="Google" id="ProtNLM"/>
    </source>
</evidence>
<dbReference type="Proteomes" id="UP000230066">
    <property type="component" value="Unassembled WGS sequence"/>
</dbReference>
<keyword evidence="1" id="KW-0732">Signal</keyword>
<accession>A0A4E0RCY2</accession>